<evidence type="ECO:0000259" key="15">
    <source>
        <dbReference type="PROSITE" id="PS50885"/>
    </source>
</evidence>
<dbReference type="RefSeq" id="WP_010769990.1">
    <property type="nucleotide sequence ID" value="NZ_ASWE01000001.1"/>
</dbReference>
<proteinExistence type="predicted"/>
<dbReference type="InterPro" id="IPR050640">
    <property type="entry name" value="Bact_2-comp_sensor_kinase"/>
</dbReference>
<dbReference type="PROSITE" id="PS50885">
    <property type="entry name" value="HAMP"/>
    <property type="match status" value="1"/>
</dbReference>
<dbReference type="EC" id="2.7.13.3" evidence="3"/>
<comment type="catalytic activity">
    <reaction evidence="1">
        <text>ATP + protein L-histidine = ADP + protein N-phospho-L-histidine.</text>
        <dbReference type="EC" id="2.7.13.3"/>
    </reaction>
</comment>
<keyword evidence="12" id="KW-0902">Two-component regulatory system</keyword>
<dbReference type="InterPro" id="IPR003594">
    <property type="entry name" value="HATPase_dom"/>
</dbReference>
<dbReference type="Proteomes" id="UP000013785">
    <property type="component" value="Unassembled WGS sequence"/>
</dbReference>
<protein>
    <recommendedName>
        <fullName evidence="3">histidine kinase</fullName>
        <ecNumber evidence="3">2.7.13.3</ecNumber>
    </recommendedName>
</protein>
<dbReference type="GO" id="GO:0000155">
    <property type="term" value="F:phosphorelay sensor kinase activity"/>
    <property type="evidence" value="ECO:0007669"/>
    <property type="project" value="InterPro"/>
</dbReference>
<comment type="caution">
    <text evidence="16">The sequence shown here is derived from an EMBL/GenBank/DDBJ whole genome shotgun (WGS) entry which is preliminary data.</text>
</comment>
<keyword evidence="11 14" id="KW-1133">Transmembrane helix</keyword>
<evidence type="ECO:0000313" key="17">
    <source>
        <dbReference type="Proteomes" id="UP000013785"/>
    </source>
</evidence>
<dbReference type="HOGENOM" id="CLU_020473_6_0_9"/>
<evidence type="ECO:0000256" key="4">
    <source>
        <dbReference type="ARBA" id="ARBA00022475"/>
    </source>
</evidence>
<keyword evidence="10" id="KW-0067">ATP-binding</keyword>
<dbReference type="EMBL" id="AJAT01000018">
    <property type="protein sequence ID" value="EOL41795.1"/>
    <property type="molecule type" value="Genomic_DNA"/>
</dbReference>
<evidence type="ECO:0000256" key="3">
    <source>
        <dbReference type="ARBA" id="ARBA00012438"/>
    </source>
</evidence>
<evidence type="ECO:0000256" key="8">
    <source>
        <dbReference type="ARBA" id="ARBA00022741"/>
    </source>
</evidence>
<dbReference type="PANTHER" id="PTHR34220">
    <property type="entry name" value="SENSOR HISTIDINE KINASE YPDA"/>
    <property type="match status" value="1"/>
</dbReference>
<keyword evidence="6" id="KW-0808">Transferase</keyword>
<dbReference type="AlphaFoldDB" id="R3WIS5"/>
<dbReference type="OrthoDB" id="9776552at2"/>
<dbReference type="InterPro" id="IPR004358">
    <property type="entry name" value="Sig_transdc_His_kin-like_C"/>
</dbReference>
<dbReference type="PANTHER" id="PTHR34220:SF11">
    <property type="entry name" value="SENSOR PROTEIN KINASE HPTS"/>
    <property type="match status" value="1"/>
</dbReference>
<dbReference type="STRING" id="154621.RV11_GL001429"/>
<dbReference type="Pfam" id="PF02518">
    <property type="entry name" value="HATPase_c"/>
    <property type="match status" value="1"/>
</dbReference>
<keyword evidence="8" id="KW-0547">Nucleotide-binding</keyword>
<evidence type="ECO:0000313" key="16">
    <source>
        <dbReference type="EMBL" id="EOL41795.1"/>
    </source>
</evidence>
<keyword evidence="4" id="KW-1003">Cell membrane</keyword>
<evidence type="ECO:0000256" key="6">
    <source>
        <dbReference type="ARBA" id="ARBA00022679"/>
    </source>
</evidence>
<dbReference type="CDD" id="cd06225">
    <property type="entry name" value="HAMP"/>
    <property type="match status" value="1"/>
</dbReference>
<dbReference type="InterPro" id="IPR010559">
    <property type="entry name" value="Sig_transdc_His_kin_internal"/>
</dbReference>
<evidence type="ECO:0000256" key="12">
    <source>
        <dbReference type="ARBA" id="ARBA00023012"/>
    </source>
</evidence>
<evidence type="ECO:0000256" key="11">
    <source>
        <dbReference type="ARBA" id="ARBA00022989"/>
    </source>
</evidence>
<dbReference type="InterPro" id="IPR036890">
    <property type="entry name" value="HATPase_C_sf"/>
</dbReference>
<keyword evidence="13 14" id="KW-0472">Membrane</keyword>
<keyword evidence="9" id="KW-0418">Kinase</keyword>
<accession>R3WIS5</accession>
<dbReference type="eggNOG" id="COG2972">
    <property type="taxonomic scope" value="Bacteria"/>
</dbReference>
<dbReference type="Gene3D" id="3.30.565.10">
    <property type="entry name" value="Histidine kinase-like ATPase, C-terminal domain"/>
    <property type="match status" value="1"/>
</dbReference>
<evidence type="ECO:0000256" key="10">
    <source>
        <dbReference type="ARBA" id="ARBA00022840"/>
    </source>
</evidence>
<organism evidence="16 17">
    <name type="scientific">Enterococcus phoeniculicola ATCC BAA-412</name>
    <dbReference type="NCBI Taxonomy" id="1158610"/>
    <lineage>
        <taxon>Bacteria</taxon>
        <taxon>Bacillati</taxon>
        <taxon>Bacillota</taxon>
        <taxon>Bacilli</taxon>
        <taxon>Lactobacillales</taxon>
        <taxon>Enterococcaceae</taxon>
        <taxon>Enterococcus</taxon>
    </lineage>
</organism>
<evidence type="ECO:0000256" key="1">
    <source>
        <dbReference type="ARBA" id="ARBA00000085"/>
    </source>
</evidence>
<name>R3WIS5_9ENTE</name>
<dbReference type="PRINTS" id="PR00344">
    <property type="entry name" value="BCTRLSENSOR"/>
</dbReference>
<dbReference type="Pfam" id="PF00672">
    <property type="entry name" value="HAMP"/>
    <property type="match status" value="1"/>
</dbReference>
<feature type="domain" description="HAMP" evidence="15">
    <location>
        <begin position="303"/>
        <end position="355"/>
    </location>
</feature>
<dbReference type="SUPFAM" id="SSF158472">
    <property type="entry name" value="HAMP domain-like"/>
    <property type="match status" value="1"/>
</dbReference>
<evidence type="ECO:0000256" key="5">
    <source>
        <dbReference type="ARBA" id="ARBA00022553"/>
    </source>
</evidence>
<keyword evidence="7 14" id="KW-0812">Transmembrane</keyword>
<feature type="transmembrane region" description="Helical" evidence="14">
    <location>
        <begin position="279"/>
        <end position="302"/>
    </location>
</feature>
<gene>
    <name evidence="16" type="ORF">UC3_03360</name>
</gene>
<evidence type="ECO:0000256" key="7">
    <source>
        <dbReference type="ARBA" id="ARBA00022692"/>
    </source>
</evidence>
<dbReference type="PATRIC" id="fig|1158610.3.peg.3354"/>
<comment type="subcellular location">
    <subcellularLocation>
        <location evidence="2">Cell membrane</location>
        <topology evidence="2">Multi-pass membrane protein</topology>
    </subcellularLocation>
</comment>
<dbReference type="InterPro" id="IPR003660">
    <property type="entry name" value="HAMP_dom"/>
</dbReference>
<feature type="transmembrane region" description="Helical" evidence="14">
    <location>
        <begin position="13"/>
        <end position="37"/>
    </location>
</feature>
<dbReference type="GO" id="GO:0005886">
    <property type="term" value="C:plasma membrane"/>
    <property type="evidence" value="ECO:0007669"/>
    <property type="project" value="UniProtKB-SubCell"/>
</dbReference>
<dbReference type="SMART" id="SM00304">
    <property type="entry name" value="HAMP"/>
    <property type="match status" value="1"/>
</dbReference>
<evidence type="ECO:0000256" key="13">
    <source>
        <dbReference type="ARBA" id="ARBA00023136"/>
    </source>
</evidence>
<dbReference type="Pfam" id="PF06580">
    <property type="entry name" value="His_kinase"/>
    <property type="match status" value="1"/>
</dbReference>
<sequence length="565" mass="64715">MTKLHLWIKKNQLFTYLLAIVVVSVITVCLITVMVVLTRSKNTYVEANLQANTILLDKIQDDYETLNENMNRIFETVDNSQVVEHFLKESDNRSQTIVDLKKEMSMTRSVFEDTPSNLILLGKNGQTFFQNDGVRNQSIEDFLAGPLIQKVDEESAVSQYFYLDSGLTTSTFEKPGLLFIRKLSDAQSVFGYALIFISEAHFSSIYQDLLDANLHQLFILDANNNVISSNQKQQLGTHFDVPDSSEKAAQNVNQKPLYSYNFMLYDIFNESKLIQNMNLIQPTILITVLGILLVTISAFFVIRKTTQPIYHLIDALPAVTQGDFSHTVKLEGTFETRELGRAYNLMLQDLQSYFDHLIRTESEKRLIEIQSLQMQIQPHFIYNTLTAIKFLIWQNDQEKASTAIENFIQLLRHTLSNKEEMAPLKDELAIVNSYINILQLRYGEGIQTNIFSDEESENIPVPKMILQPIIENVYLHAFPNGQEGFVHIFSRVSNQQLKIEIIDNGIGFEPRLHKPQNHDLKQHYSGIGLKNINERLQLLYGYKFGLHVHSELGKGTTITLLLPVP</sequence>
<dbReference type="Gene3D" id="6.10.340.10">
    <property type="match status" value="1"/>
</dbReference>
<evidence type="ECO:0000256" key="2">
    <source>
        <dbReference type="ARBA" id="ARBA00004651"/>
    </source>
</evidence>
<dbReference type="SUPFAM" id="SSF55874">
    <property type="entry name" value="ATPase domain of HSP90 chaperone/DNA topoisomerase II/histidine kinase"/>
    <property type="match status" value="1"/>
</dbReference>
<evidence type="ECO:0000256" key="9">
    <source>
        <dbReference type="ARBA" id="ARBA00022777"/>
    </source>
</evidence>
<keyword evidence="5" id="KW-0597">Phosphoprotein</keyword>
<reference evidence="16 17" key="1">
    <citation type="submission" date="2013-02" db="EMBL/GenBank/DDBJ databases">
        <title>The Genome Sequence of Enterococcus phoeniculicola BAA-412.</title>
        <authorList>
            <consortium name="The Broad Institute Genome Sequencing Platform"/>
            <consortium name="The Broad Institute Genome Sequencing Center for Infectious Disease"/>
            <person name="Earl A.M."/>
            <person name="Gilmore M.S."/>
            <person name="Lebreton F."/>
            <person name="Walker B."/>
            <person name="Young S.K."/>
            <person name="Zeng Q."/>
            <person name="Gargeya S."/>
            <person name="Fitzgerald M."/>
            <person name="Haas B."/>
            <person name="Abouelleil A."/>
            <person name="Alvarado L."/>
            <person name="Arachchi H.M."/>
            <person name="Berlin A.M."/>
            <person name="Chapman S.B."/>
            <person name="Dewar J."/>
            <person name="Goldberg J."/>
            <person name="Griggs A."/>
            <person name="Gujja S."/>
            <person name="Hansen M."/>
            <person name="Howarth C."/>
            <person name="Imamovic A."/>
            <person name="Larimer J."/>
            <person name="McCowan C."/>
            <person name="Murphy C."/>
            <person name="Neiman D."/>
            <person name="Pearson M."/>
            <person name="Priest M."/>
            <person name="Roberts A."/>
            <person name="Saif S."/>
            <person name="Shea T."/>
            <person name="Sisk P."/>
            <person name="Sykes S."/>
            <person name="Wortman J."/>
            <person name="Nusbaum C."/>
            <person name="Birren B."/>
        </authorList>
    </citation>
    <scope>NUCLEOTIDE SEQUENCE [LARGE SCALE GENOMIC DNA]</scope>
    <source>
        <strain evidence="16 17">ATCC BAA-412</strain>
    </source>
</reference>
<keyword evidence="17" id="KW-1185">Reference proteome</keyword>
<evidence type="ECO:0000256" key="14">
    <source>
        <dbReference type="SAM" id="Phobius"/>
    </source>
</evidence>
<dbReference type="GO" id="GO:0005524">
    <property type="term" value="F:ATP binding"/>
    <property type="evidence" value="ECO:0007669"/>
    <property type="project" value="UniProtKB-KW"/>
</dbReference>